<dbReference type="Proteomes" id="UP001348098">
    <property type="component" value="Unassembled WGS sequence"/>
</dbReference>
<sequence length="219" mass="24300">MDYRGLLRNVRLRPGMYFARSELGYDKLVAFVTGVDIGSQGSMLAGFREFLILRLDGGNNLSWSGLVSRICVPDAARPLDGHDEQAAVDGLFDLLDEFLAETADHRARTRIHHEYFRWLQRQSWYIDPERIHASPTSSYIPLDEAATRFGLDRSAVFDLIASGTLRPDRFGAQLYVSENHLSEVVAHLAAGRARSGSEALLDRVETGGGDDDVTGFGVQ</sequence>
<evidence type="ECO:0000313" key="1">
    <source>
        <dbReference type="EMBL" id="MEB3514876.1"/>
    </source>
</evidence>
<gene>
    <name evidence="1" type="ORF">U3653_33035</name>
</gene>
<dbReference type="EMBL" id="JAYKYQ010000024">
    <property type="protein sequence ID" value="MEB3514876.1"/>
    <property type="molecule type" value="Genomic_DNA"/>
</dbReference>
<proteinExistence type="predicted"/>
<comment type="caution">
    <text evidence="1">The sequence shown here is derived from an EMBL/GenBank/DDBJ whole genome shotgun (WGS) entry which is preliminary data.</text>
</comment>
<organism evidence="1 2">
    <name type="scientific">Nocardia implantans</name>
    <dbReference type="NCBI Taxonomy" id="3108168"/>
    <lineage>
        <taxon>Bacteria</taxon>
        <taxon>Bacillati</taxon>
        <taxon>Actinomycetota</taxon>
        <taxon>Actinomycetes</taxon>
        <taxon>Mycobacteriales</taxon>
        <taxon>Nocardiaceae</taxon>
        <taxon>Nocardia</taxon>
    </lineage>
</organism>
<evidence type="ECO:0000313" key="2">
    <source>
        <dbReference type="Proteomes" id="UP001348098"/>
    </source>
</evidence>
<reference evidence="1 2" key="1">
    <citation type="submission" date="2023-12" db="EMBL/GenBank/DDBJ databases">
        <title>novel species in genus Nocarida.</title>
        <authorList>
            <person name="Li Z."/>
        </authorList>
    </citation>
    <scope>NUCLEOTIDE SEQUENCE [LARGE SCALE GENOMIC DNA]</scope>
    <source>
        <strain evidence="1 2">CDC186</strain>
    </source>
</reference>
<protein>
    <submittedName>
        <fullName evidence="1">Helix-turn-helix domain-containing protein</fullName>
    </submittedName>
</protein>
<dbReference type="RefSeq" id="WP_195083344.1">
    <property type="nucleotide sequence ID" value="NZ_JAYESH010000028.1"/>
</dbReference>
<accession>A0ABU6B583</accession>
<name>A0ABU6B583_9NOCA</name>
<keyword evidence="2" id="KW-1185">Reference proteome</keyword>